<name>A0A8R7V8Z4_TRIUA</name>
<dbReference type="Proteomes" id="UP000015106">
    <property type="component" value="Chromosome 7"/>
</dbReference>
<protein>
    <submittedName>
        <fullName evidence="2">Uncharacterized protein</fullName>
    </submittedName>
</protein>
<evidence type="ECO:0000313" key="2">
    <source>
        <dbReference type="EnsemblPlants" id="TuG1812G0700003693.01.T02"/>
    </source>
</evidence>
<proteinExistence type="predicted"/>
<dbReference type="Gramene" id="TuG1812G0700003693.01.T02">
    <property type="protein sequence ID" value="TuG1812G0700003693.01.T02"/>
    <property type="gene ID" value="TuG1812G0700003693.01"/>
</dbReference>
<feature type="region of interest" description="Disordered" evidence="1">
    <location>
        <begin position="1"/>
        <end position="42"/>
    </location>
</feature>
<reference evidence="2" key="3">
    <citation type="submission" date="2022-06" db="UniProtKB">
        <authorList>
            <consortium name="EnsemblPlants"/>
        </authorList>
    </citation>
    <scope>IDENTIFICATION</scope>
</reference>
<accession>A0A8R7V8Z4</accession>
<dbReference type="AlphaFoldDB" id="A0A8R7V8Z4"/>
<evidence type="ECO:0000313" key="3">
    <source>
        <dbReference type="Proteomes" id="UP000015106"/>
    </source>
</evidence>
<keyword evidence="3" id="KW-1185">Reference proteome</keyword>
<reference evidence="2" key="2">
    <citation type="submission" date="2018-03" db="EMBL/GenBank/DDBJ databases">
        <title>The Triticum urartu genome reveals the dynamic nature of wheat genome evolution.</title>
        <authorList>
            <person name="Ling H."/>
            <person name="Ma B."/>
            <person name="Shi X."/>
            <person name="Liu H."/>
            <person name="Dong L."/>
            <person name="Sun H."/>
            <person name="Cao Y."/>
            <person name="Gao Q."/>
            <person name="Zheng S."/>
            <person name="Li Y."/>
            <person name="Yu Y."/>
            <person name="Du H."/>
            <person name="Qi M."/>
            <person name="Li Y."/>
            <person name="Yu H."/>
            <person name="Cui Y."/>
            <person name="Wang N."/>
            <person name="Chen C."/>
            <person name="Wu H."/>
            <person name="Zhao Y."/>
            <person name="Zhang J."/>
            <person name="Li Y."/>
            <person name="Zhou W."/>
            <person name="Zhang B."/>
            <person name="Hu W."/>
            <person name="Eijk M."/>
            <person name="Tang J."/>
            <person name="Witsenboer H."/>
            <person name="Zhao S."/>
            <person name="Li Z."/>
            <person name="Zhang A."/>
            <person name="Wang D."/>
            <person name="Liang C."/>
        </authorList>
    </citation>
    <scope>NUCLEOTIDE SEQUENCE [LARGE SCALE GENOMIC DNA]</scope>
    <source>
        <strain evidence="2">cv. G1812</strain>
    </source>
</reference>
<sequence>MDGVQGGDSMAPARSRLEITPADGDRSNSAAGNPIFSGSPVMKGALENPGRCAYPRCDGRPQCAHRINNASGYIEGR</sequence>
<dbReference type="EnsemblPlants" id="TuG1812G0700003693.01.T02">
    <property type="protein sequence ID" value="TuG1812G0700003693.01.T02"/>
    <property type="gene ID" value="TuG1812G0700003693.01"/>
</dbReference>
<reference evidence="3" key="1">
    <citation type="journal article" date="2013" name="Nature">
        <title>Draft genome of the wheat A-genome progenitor Triticum urartu.</title>
        <authorList>
            <person name="Ling H.Q."/>
            <person name="Zhao S."/>
            <person name="Liu D."/>
            <person name="Wang J."/>
            <person name="Sun H."/>
            <person name="Zhang C."/>
            <person name="Fan H."/>
            <person name="Li D."/>
            <person name="Dong L."/>
            <person name="Tao Y."/>
            <person name="Gao C."/>
            <person name="Wu H."/>
            <person name="Li Y."/>
            <person name="Cui Y."/>
            <person name="Guo X."/>
            <person name="Zheng S."/>
            <person name="Wang B."/>
            <person name="Yu K."/>
            <person name="Liang Q."/>
            <person name="Yang W."/>
            <person name="Lou X."/>
            <person name="Chen J."/>
            <person name="Feng M."/>
            <person name="Jian J."/>
            <person name="Zhang X."/>
            <person name="Luo G."/>
            <person name="Jiang Y."/>
            <person name="Liu J."/>
            <person name="Wang Z."/>
            <person name="Sha Y."/>
            <person name="Zhang B."/>
            <person name="Wu H."/>
            <person name="Tang D."/>
            <person name="Shen Q."/>
            <person name="Xue P."/>
            <person name="Zou S."/>
            <person name="Wang X."/>
            <person name="Liu X."/>
            <person name="Wang F."/>
            <person name="Yang Y."/>
            <person name="An X."/>
            <person name="Dong Z."/>
            <person name="Zhang K."/>
            <person name="Zhang X."/>
            <person name="Luo M.C."/>
            <person name="Dvorak J."/>
            <person name="Tong Y."/>
            <person name="Wang J."/>
            <person name="Yang H."/>
            <person name="Li Z."/>
            <person name="Wang D."/>
            <person name="Zhang A."/>
            <person name="Wang J."/>
        </authorList>
    </citation>
    <scope>NUCLEOTIDE SEQUENCE</scope>
    <source>
        <strain evidence="3">cv. G1812</strain>
    </source>
</reference>
<evidence type="ECO:0000256" key="1">
    <source>
        <dbReference type="SAM" id="MobiDB-lite"/>
    </source>
</evidence>
<dbReference type="Gramene" id="TuG1812G0700003693.01.T01">
    <property type="protein sequence ID" value="TuG1812G0700003693.01.T01"/>
    <property type="gene ID" value="TuG1812G0700003693.01"/>
</dbReference>
<dbReference type="EnsemblPlants" id="TuG1812G0700003693.01.T01">
    <property type="protein sequence ID" value="TuG1812G0700003693.01.T01"/>
    <property type="gene ID" value="TuG1812G0700003693.01"/>
</dbReference>
<organism evidence="2 3">
    <name type="scientific">Triticum urartu</name>
    <name type="common">Red wild einkorn</name>
    <name type="synonym">Crithodium urartu</name>
    <dbReference type="NCBI Taxonomy" id="4572"/>
    <lineage>
        <taxon>Eukaryota</taxon>
        <taxon>Viridiplantae</taxon>
        <taxon>Streptophyta</taxon>
        <taxon>Embryophyta</taxon>
        <taxon>Tracheophyta</taxon>
        <taxon>Spermatophyta</taxon>
        <taxon>Magnoliopsida</taxon>
        <taxon>Liliopsida</taxon>
        <taxon>Poales</taxon>
        <taxon>Poaceae</taxon>
        <taxon>BOP clade</taxon>
        <taxon>Pooideae</taxon>
        <taxon>Triticodae</taxon>
        <taxon>Triticeae</taxon>
        <taxon>Triticinae</taxon>
        <taxon>Triticum</taxon>
    </lineage>
</organism>